<dbReference type="AlphaFoldDB" id="G4ZGA9"/>
<evidence type="ECO:0000313" key="2">
    <source>
        <dbReference type="Proteomes" id="UP000002640"/>
    </source>
</evidence>
<evidence type="ECO:0000313" key="1">
    <source>
        <dbReference type="EMBL" id="EGZ18554.1"/>
    </source>
</evidence>
<name>G4ZGA9_PHYSP</name>
<reference evidence="1 2" key="1">
    <citation type="journal article" date="2006" name="Science">
        <title>Phytophthora genome sequences uncover evolutionary origins and mechanisms of pathogenesis.</title>
        <authorList>
            <person name="Tyler B.M."/>
            <person name="Tripathy S."/>
            <person name="Zhang X."/>
            <person name="Dehal P."/>
            <person name="Jiang R.H."/>
            <person name="Aerts A."/>
            <person name="Arredondo F.D."/>
            <person name="Baxter L."/>
            <person name="Bensasson D."/>
            <person name="Beynon J.L."/>
            <person name="Chapman J."/>
            <person name="Damasceno C.M."/>
            <person name="Dorrance A.E."/>
            <person name="Dou D."/>
            <person name="Dickerman A.W."/>
            <person name="Dubchak I.L."/>
            <person name="Garbelotto M."/>
            <person name="Gijzen M."/>
            <person name="Gordon S.G."/>
            <person name="Govers F."/>
            <person name="Grunwald N.J."/>
            <person name="Huang W."/>
            <person name="Ivors K.L."/>
            <person name="Jones R.W."/>
            <person name="Kamoun S."/>
            <person name="Krampis K."/>
            <person name="Lamour K.H."/>
            <person name="Lee M.K."/>
            <person name="McDonald W.H."/>
            <person name="Medina M."/>
            <person name="Meijer H.J."/>
            <person name="Nordberg E.K."/>
            <person name="Maclean D.J."/>
            <person name="Ospina-Giraldo M.D."/>
            <person name="Morris P.F."/>
            <person name="Phuntumart V."/>
            <person name="Putnam N.H."/>
            <person name="Rash S."/>
            <person name="Rose J.K."/>
            <person name="Sakihama Y."/>
            <person name="Salamov A.A."/>
            <person name="Savidor A."/>
            <person name="Scheuring C.F."/>
            <person name="Smith B.M."/>
            <person name="Sobral B.W."/>
            <person name="Terry A."/>
            <person name="Torto-Alalibo T.A."/>
            <person name="Win J."/>
            <person name="Xu Z."/>
            <person name="Zhang H."/>
            <person name="Grigoriev I.V."/>
            <person name="Rokhsar D.S."/>
            <person name="Boore J.L."/>
        </authorList>
    </citation>
    <scope>NUCLEOTIDE SEQUENCE [LARGE SCALE GENOMIC DNA]</scope>
    <source>
        <strain evidence="1 2">P6497</strain>
    </source>
</reference>
<proteinExistence type="predicted"/>
<feature type="non-terminal residue" evidence="1">
    <location>
        <position position="1"/>
    </location>
</feature>
<feature type="non-terminal residue" evidence="1">
    <location>
        <position position="87"/>
    </location>
</feature>
<dbReference type="RefSeq" id="XP_009527612.1">
    <property type="nucleotide sequence ID" value="XM_009529317.1"/>
</dbReference>
<gene>
    <name evidence="1" type="ORF">PHYSODRAFT_376083</name>
</gene>
<dbReference type="EMBL" id="JH159154">
    <property type="protein sequence ID" value="EGZ18554.1"/>
    <property type="molecule type" value="Genomic_DNA"/>
</dbReference>
<sequence length="87" mass="9568">IEDVCSSSSKSTAFIPRSFWGSELTLLLVTKLLQRPIYLVVAPSGLADASYQIFKPIRKVTSTHELMSAGEFKYGGESVGQWLTSLQ</sequence>
<dbReference type="GeneID" id="20650527"/>
<dbReference type="Proteomes" id="UP000002640">
    <property type="component" value="Unassembled WGS sequence"/>
</dbReference>
<dbReference type="KEGG" id="psoj:PHYSODRAFT_376083"/>
<dbReference type="InParanoid" id="G4ZGA9"/>
<organism evidence="1 2">
    <name type="scientific">Phytophthora sojae (strain P6497)</name>
    <name type="common">Soybean stem and root rot agent</name>
    <name type="synonym">Phytophthora megasperma f. sp. glycines</name>
    <dbReference type="NCBI Taxonomy" id="1094619"/>
    <lineage>
        <taxon>Eukaryota</taxon>
        <taxon>Sar</taxon>
        <taxon>Stramenopiles</taxon>
        <taxon>Oomycota</taxon>
        <taxon>Peronosporomycetes</taxon>
        <taxon>Peronosporales</taxon>
        <taxon>Peronosporaceae</taxon>
        <taxon>Phytophthora</taxon>
    </lineage>
</organism>
<keyword evidence="2" id="KW-1185">Reference proteome</keyword>
<accession>G4ZGA9</accession>
<protein>
    <submittedName>
        <fullName evidence="1">Uncharacterized protein</fullName>
    </submittedName>
</protein>